<evidence type="ECO:0000259" key="3">
    <source>
        <dbReference type="Pfam" id="PF13472"/>
    </source>
</evidence>
<gene>
    <name evidence="4" type="ORF">APUU_31337A</name>
</gene>
<sequence length="271" mass="30013">MLYHHAIKYALAFPSILLWVAASSLPPLRVMPLGDSITRGTGSPDITGYRHKLRSALQNHQPGLEVDMIGSLQDGEMADNDHEGHSGKYLSDIREYLELSVPAKPNVVCLLAGTNNMDLEVDLDSADQIIQDIINRLFEASQGVTVLVAPVIWANDTRMQANTDAFNEKLDKIIEGMDGEQVLSVPINITLGDLSDRKHPNERGYGKMADAWFQAVLDAQSRGWVREPESVDKDELPGMGLGQSKDGETSGASRVRYPWLDVKRMYNSLRL</sequence>
<proteinExistence type="predicted"/>
<dbReference type="PANTHER" id="PTHR30383:SF5">
    <property type="entry name" value="SGNH HYDROLASE-TYPE ESTERASE DOMAIN-CONTAINING PROTEIN"/>
    <property type="match status" value="1"/>
</dbReference>
<organism evidence="4 5">
    <name type="scientific">Aspergillus puulaauensis</name>
    <dbReference type="NCBI Taxonomy" id="1220207"/>
    <lineage>
        <taxon>Eukaryota</taxon>
        <taxon>Fungi</taxon>
        <taxon>Dikarya</taxon>
        <taxon>Ascomycota</taxon>
        <taxon>Pezizomycotina</taxon>
        <taxon>Eurotiomycetes</taxon>
        <taxon>Eurotiomycetidae</taxon>
        <taxon>Eurotiales</taxon>
        <taxon>Aspergillaceae</taxon>
        <taxon>Aspergillus</taxon>
    </lineage>
</organism>
<dbReference type="InterPro" id="IPR051532">
    <property type="entry name" value="Ester_Hydrolysis_Enzymes"/>
</dbReference>
<dbReference type="CDD" id="cd01833">
    <property type="entry name" value="XynB_like"/>
    <property type="match status" value="1"/>
</dbReference>
<feature type="region of interest" description="Disordered" evidence="1">
    <location>
        <begin position="227"/>
        <end position="252"/>
    </location>
</feature>
<dbReference type="PANTHER" id="PTHR30383">
    <property type="entry name" value="THIOESTERASE 1/PROTEASE 1/LYSOPHOSPHOLIPASE L1"/>
    <property type="match status" value="1"/>
</dbReference>
<reference evidence="4" key="2">
    <citation type="submission" date="2021-02" db="EMBL/GenBank/DDBJ databases">
        <title>Aspergillus puulaauensis MK2 genome sequence.</title>
        <authorList>
            <person name="Futagami T."/>
            <person name="Mori K."/>
            <person name="Kadooka C."/>
            <person name="Tanaka T."/>
        </authorList>
    </citation>
    <scope>NUCLEOTIDE SEQUENCE</scope>
    <source>
        <strain evidence="4">MK2</strain>
    </source>
</reference>
<dbReference type="Proteomes" id="UP000654913">
    <property type="component" value="Chromosome 3"/>
</dbReference>
<evidence type="ECO:0000313" key="4">
    <source>
        <dbReference type="EMBL" id="BCS23112.1"/>
    </source>
</evidence>
<dbReference type="InterPro" id="IPR013830">
    <property type="entry name" value="SGNH_hydro"/>
</dbReference>
<dbReference type="GO" id="GO:0004622">
    <property type="term" value="F:phosphatidylcholine lysophospholipase activity"/>
    <property type="evidence" value="ECO:0007669"/>
    <property type="project" value="TreeGrafter"/>
</dbReference>
<feature type="signal peptide" evidence="2">
    <location>
        <begin position="1"/>
        <end position="22"/>
    </location>
</feature>
<evidence type="ECO:0000256" key="1">
    <source>
        <dbReference type="SAM" id="MobiDB-lite"/>
    </source>
</evidence>
<reference evidence="4" key="1">
    <citation type="submission" date="2021-01" db="EMBL/GenBank/DDBJ databases">
        <authorList>
            <consortium name="Aspergillus puulaauensis MK2 genome sequencing consortium"/>
            <person name="Kazuki M."/>
            <person name="Futagami T."/>
        </authorList>
    </citation>
    <scope>NUCLEOTIDE SEQUENCE</scope>
    <source>
        <strain evidence="4">MK2</strain>
    </source>
</reference>
<feature type="domain" description="SGNH hydrolase-type esterase" evidence="3">
    <location>
        <begin position="33"/>
        <end position="205"/>
    </location>
</feature>
<feature type="compositionally biased region" description="Basic and acidic residues" evidence="1">
    <location>
        <begin position="227"/>
        <end position="236"/>
    </location>
</feature>
<evidence type="ECO:0000313" key="5">
    <source>
        <dbReference type="Proteomes" id="UP000654913"/>
    </source>
</evidence>
<dbReference type="InterPro" id="IPR036514">
    <property type="entry name" value="SGNH_hydro_sf"/>
</dbReference>
<dbReference type="AlphaFoldDB" id="A0A7R8ALW4"/>
<feature type="chain" id="PRO_5030503949" description="SGNH hydrolase-type esterase domain-containing protein" evidence="2">
    <location>
        <begin position="23"/>
        <end position="271"/>
    </location>
</feature>
<dbReference type="Gene3D" id="3.40.50.1110">
    <property type="entry name" value="SGNH hydrolase"/>
    <property type="match status" value="1"/>
</dbReference>
<dbReference type="Pfam" id="PF13472">
    <property type="entry name" value="Lipase_GDSL_2"/>
    <property type="match status" value="1"/>
</dbReference>
<dbReference type="KEGG" id="apuu:APUU_31337A"/>
<protein>
    <recommendedName>
        <fullName evidence="3">SGNH hydrolase-type esterase domain-containing protein</fullName>
    </recommendedName>
</protein>
<keyword evidence="2" id="KW-0732">Signal</keyword>
<keyword evidence="5" id="KW-1185">Reference proteome</keyword>
<name>A0A7R8ALW4_9EURO</name>
<evidence type="ECO:0000256" key="2">
    <source>
        <dbReference type="SAM" id="SignalP"/>
    </source>
</evidence>
<accession>A0A7R8ALW4</accession>
<dbReference type="GeneID" id="64973117"/>
<dbReference type="RefSeq" id="XP_041555306.1">
    <property type="nucleotide sequence ID" value="XM_041702530.1"/>
</dbReference>
<dbReference type="SUPFAM" id="SSF52266">
    <property type="entry name" value="SGNH hydrolase"/>
    <property type="match status" value="1"/>
</dbReference>
<dbReference type="EMBL" id="AP024445">
    <property type="protein sequence ID" value="BCS23112.1"/>
    <property type="molecule type" value="Genomic_DNA"/>
</dbReference>
<dbReference type="OrthoDB" id="6123at2759"/>